<comment type="caution">
    <text evidence="1">The sequence shown here is derived from an EMBL/GenBank/DDBJ whole genome shotgun (WGS) entry which is preliminary data.</text>
</comment>
<evidence type="ECO:0000313" key="1">
    <source>
        <dbReference type="EMBL" id="MBP1046764.1"/>
    </source>
</evidence>
<dbReference type="Proteomes" id="UP000673375">
    <property type="component" value="Unassembled WGS sequence"/>
</dbReference>
<sequence length="82" mass="9533">MWMIERTDKIYGVGGGVNLSYYTGETYQVQGEVYGVFIDWNRRTEAKPYTSKKRAENAMNALKKKVGNWDQLEVVPFPKKDH</sequence>
<gene>
    <name evidence="1" type="ORF">I6N96_10850</name>
</gene>
<dbReference type="EMBL" id="JAEDXU010000005">
    <property type="protein sequence ID" value="MBP1046764.1"/>
    <property type="molecule type" value="Genomic_DNA"/>
</dbReference>
<dbReference type="RefSeq" id="WP_209557564.1">
    <property type="nucleotide sequence ID" value="NZ_JAEDXU010000005.1"/>
</dbReference>
<reference evidence="1 2" key="1">
    <citation type="submission" date="2020-12" db="EMBL/GenBank/DDBJ databases">
        <title>Vagococcus allomyrinae sp. nov. and Enterococcus lavae sp. nov., isolated from the larvae of Allomyrina dichotoma.</title>
        <authorList>
            <person name="Lee S.D."/>
        </authorList>
    </citation>
    <scope>NUCLEOTIDE SEQUENCE [LARGE SCALE GENOMIC DNA]</scope>
    <source>
        <strain evidence="1 2">BWM-S5</strain>
    </source>
</reference>
<protein>
    <submittedName>
        <fullName evidence="1">Uncharacterized protein</fullName>
    </submittedName>
</protein>
<keyword evidence="2" id="KW-1185">Reference proteome</keyword>
<evidence type="ECO:0000313" key="2">
    <source>
        <dbReference type="Proteomes" id="UP000673375"/>
    </source>
</evidence>
<name>A0ABS4CLW4_9ENTE</name>
<organism evidence="1 2">
    <name type="scientific">Enterococcus larvae</name>
    <dbReference type="NCBI Taxonomy" id="2794352"/>
    <lineage>
        <taxon>Bacteria</taxon>
        <taxon>Bacillati</taxon>
        <taxon>Bacillota</taxon>
        <taxon>Bacilli</taxon>
        <taxon>Lactobacillales</taxon>
        <taxon>Enterococcaceae</taxon>
        <taxon>Enterococcus</taxon>
    </lineage>
</organism>
<proteinExistence type="predicted"/>
<accession>A0ABS4CLW4</accession>